<feature type="domain" description="GGDEF" evidence="1">
    <location>
        <begin position="155"/>
        <end position="316"/>
    </location>
</feature>
<dbReference type="SMART" id="SM00267">
    <property type="entry name" value="GGDEF"/>
    <property type="match status" value="1"/>
</dbReference>
<dbReference type="EMBL" id="CP036282">
    <property type="protein sequence ID" value="QDL52915.1"/>
    <property type="molecule type" value="Genomic_DNA"/>
</dbReference>
<dbReference type="InterPro" id="IPR052163">
    <property type="entry name" value="DGC-Regulatory_Protein"/>
</dbReference>
<dbReference type="SUPFAM" id="SSF55073">
    <property type="entry name" value="Nucleotide cyclase"/>
    <property type="match status" value="1"/>
</dbReference>
<reference evidence="3" key="2">
    <citation type="journal article" date="2020" name="Int. J. Syst. Evol. Microbiol.">
        <title>Genomic insights into a novel species Rhodoferax aquaticus sp. nov., isolated from freshwater.</title>
        <authorList>
            <person name="Li T."/>
            <person name="Zhuo Y."/>
            <person name="Jin C.Z."/>
            <person name="Wu X."/>
            <person name="Ko S.R."/>
            <person name="Jin F.J."/>
            <person name="Ahn C.Y."/>
            <person name="Oh H.M."/>
            <person name="Lee H.G."/>
            <person name="Jin L."/>
        </authorList>
    </citation>
    <scope>NUCLEOTIDE SEQUENCE [LARGE SCALE GENOMIC DNA]</scope>
    <source>
        <strain evidence="3">Gr-4</strain>
    </source>
</reference>
<dbReference type="AlphaFoldDB" id="A0A515EJR7"/>
<evidence type="ECO:0000313" key="2">
    <source>
        <dbReference type="EMBL" id="QDL52915.1"/>
    </source>
</evidence>
<gene>
    <name evidence="2" type="ORF">EXZ61_01285</name>
</gene>
<dbReference type="NCBIfam" id="TIGR00254">
    <property type="entry name" value="GGDEF"/>
    <property type="match status" value="1"/>
</dbReference>
<organism evidence="2 3">
    <name type="scientific">Rhodoferax aquaticus</name>
    <dbReference type="NCBI Taxonomy" id="2527691"/>
    <lineage>
        <taxon>Bacteria</taxon>
        <taxon>Pseudomonadati</taxon>
        <taxon>Pseudomonadota</taxon>
        <taxon>Betaproteobacteria</taxon>
        <taxon>Burkholderiales</taxon>
        <taxon>Comamonadaceae</taxon>
        <taxon>Rhodoferax</taxon>
    </lineage>
</organism>
<evidence type="ECO:0000259" key="1">
    <source>
        <dbReference type="PROSITE" id="PS50887"/>
    </source>
</evidence>
<dbReference type="PANTHER" id="PTHR46663">
    <property type="entry name" value="DIGUANYLATE CYCLASE DGCT-RELATED"/>
    <property type="match status" value="1"/>
</dbReference>
<accession>A0A515EJR7</accession>
<dbReference type="KEGG" id="rhg:EXZ61_01285"/>
<evidence type="ECO:0000313" key="3">
    <source>
        <dbReference type="Proteomes" id="UP000317365"/>
    </source>
</evidence>
<dbReference type="Proteomes" id="UP000317365">
    <property type="component" value="Chromosome"/>
</dbReference>
<protein>
    <submittedName>
        <fullName evidence="2">GGDEF domain-containing protein</fullName>
    </submittedName>
</protein>
<dbReference type="InterPro" id="IPR043128">
    <property type="entry name" value="Rev_trsase/Diguanyl_cyclase"/>
</dbReference>
<dbReference type="Gene3D" id="3.30.70.270">
    <property type="match status" value="1"/>
</dbReference>
<dbReference type="RefSeq" id="WP_142808367.1">
    <property type="nucleotide sequence ID" value="NZ_CP036282.1"/>
</dbReference>
<keyword evidence="3" id="KW-1185">Reference proteome</keyword>
<reference evidence="3" key="1">
    <citation type="submission" date="2019-02" db="EMBL/GenBank/DDBJ databases">
        <title>Complete genome sequence of Rhodoferax sp. Gr-4.</title>
        <authorList>
            <person name="Jin L."/>
        </authorList>
    </citation>
    <scope>NUCLEOTIDE SEQUENCE [LARGE SCALE GENOMIC DNA]</scope>
    <source>
        <strain evidence="3">Gr-4</strain>
    </source>
</reference>
<dbReference type="InterPro" id="IPR000160">
    <property type="entry name" value="GGDEF_dom"/>
</dbReference>
<dbReference type="CDD" id="cd01949">
    <property type="entry name" value="GGDEF"/>
    <property type="match status" value="1"/>
</dbReference>
<sequence>MDYVEKSYFQEELGKSNIFKFSELMLARKGNWIEATNDEAIVDQSLISALNEKPKSGYTKLNLENECVVFFWLAKNQLVVKVKVKKATRASTIESMLQDLKRILKAANLEYAANHDSLTGLLNRNGVKLGIEQYFQRLSVLEDDQNIDQSTSGNNSVAVFSFDIDHFKQVNDTFGHGVGDSILRIFSSRLKHAKSQLEKSTANTFILSRPGGEEFELISIGSNHRTQLNQISELILKTIRTPSIPTDQEISEINPGGGATENFPKKILASIGVAHEVSTHDGTTIESLMDNVRKKADLALYRAKNDGRDCVRYFDDISLSHGRVIEYHPASDIAVIDIGRTVNVKPGDLYQVYYPPFTGDKDCFIDDGRSKKRLGSYIPIESAKIRVLNAQENISTCLIVSRQTDEPIPTGALLRRVPLGSKPIFVEPRHQKLNIAGSAKLVENVQDLIARQSLLAVLYIFPGFPPFLDLEARSLLLADFAAAIHMIFPSGTEIFAGDGFNVYVTLKVLPPIESEADPDPESDPETDAQSYIESLIKKLETHTKSRVGIFMPMSTPAGVNITADIALHFARAALVASADKPLPKFFKPSETLAEWKNRGKVEECLADYKAFKSYGVTDSSMENQLGLSILAADDPNKFPLADIAFGNAHSQEPKNQFFAANAALTKARLGKFDEAYKLLSSISFSFFERNRGSSYAVTYGKSSLEMEKIGNVSTTDFHSLLPRLFPKGMTIGPNKHQIYRTWMKELREVKLAT</sequence>
<proteinExistence type="predicted"/>
<dbReference type="PROSITE" id="PS50887">
    <property type="entry name" value="GGDEF"/>
    <property type="match status" value="1"/>
</dbReference>
<name>A0A515EJR7_9BURK</name>
<dbReference type="InterPro" id="IPR029787">
    <property type="entry name" value="Nucleotide_cyclase"/>
</dbReference>
<dbReference type="PANTHER" id="PTHR46663:SF2">
    <property type="entry name" value="GGDEF DOMAIN-CONTAINING PROTEIN"/>
    <property type="match status" value="1"/>
</dbReference>
<dbReference type="Pfam" id="PF00990">
    <property type="entry name" value="GGDEF"/>
    <property type="match status" value="1"/>
</dbReference>